<keyword evidence="7" id="KW-0689">Ribosomal protein</keyword>
<name>A0AA85B9I9_9TREM</name>
<dbReference type="InterPro" id="IPR011989">
    <property type="entry name" value="ARM-like"/>
</dbReference>
<keyword evidence="6" id="KW-0221">Differentiation</keyword>
<evidence type="ECO:0000256" key="13">
    <source>
        <dbReference type="SAM" id="MobiDB-lite"/>
    </source>
</evidence>
<dbReference type="Gene3D" id="3.10.20.10">
    <property type="match status" value="2"/>
</dbReference>
<dbReference type="GO" id="GO:0051879">
    <property type="term" value="F:Hsp90 protein binding"/>
    <property type="evidence" value="ECO:0007669"/>
    <property type="project" value="TreeGrafter"/>
</dbReference>
<dbReference type="FunFam" id="3.10.20.10:FF:000001">
    <property type="entry name" value="60S ribosomal protein L18a"/>
    <property type="match status" value="1"/>
</dbReference>
<dbReference type="AlphaFoldDB" id="A0AA85B9I9"/>
<reference evidence="17" key="1">
    <citation type="submission" date="2023-11" db="UniProtKB">
        <authorList>
            <consortium name="WormBaseParasite"/>
        </authorList>
    </citation>
    <scope>IDENTIFICATION</scope>
</reference>
<dbReference type="Proteomes" id="UP000050791">
    <property type="component" value="Unassembled WGS sequence"/>
</dbReference>
<dbReference type="GO" id="GO:0005840">
    <property type="term" value="C:ribosome"/>
    <property type="evidence" value="ECO:0007669"/>
    <property type="project" value="UniProtKB-KW"/>
</dbReference>
<keyword evidence="5" id="KW-0517">Myogenesis</keyword>
<dbReference type="InterPro" id="IPR024660">
    <property type="entry name" value="UCS_central_dom"/>
</dbReference>
<dbReference type="InterPro" id="IPR028877">
    <property type="entry name" value="Ribosomal_eL20"/>
</dbReference>
<feature type="region of interest" description="Disordered" evidence="13">
    <location>
        <begin position="772"/>
        <end position="793"/>
    </location>
</feature>
<dbReference type="InterPro" id="IPR019734">
    <property type="entry name" value="TPR_rpt"/>
</dbReference>
<dbReference type="Pfam" id="PF14559">
    <property type="entry name" value="TPR_19"/>
    <property type="match status" value="1"/>
</dbReference>
<dbReference type="PROSITE" id="PS50005">
    <property type="entry name" value="TPR"/>
    <property type="match status" value="1"/>
</dbReference>
<dbReference type="Gene3D" id="1.25.40.10">
    <property type="entry name" value="Tetratricopeptide repeat domain"/>
    <property type="match status" value="1"/>
</dbReference>
<dbReference type="GO" id="GO:0006412">
    <property type="term" value="P:translation"/>
    <property type="evidence" value="ECO:0007669"/>
    <property type="project" value="InterPro"/>
</dbReference>
<evidence type="ECO:0000256" key="12">
    <source>
        <dbReference type="PROSITE-ProRule" id="PRU00339"/>
    </source>
</evidence>
<dbReference type="SUPFAM" id="SSF48371">
    <property type="entry name" value="ARM repeat"/>
    <property type="match status" value="2"/>
</dbReference>
<dbReference type="GO" id="GO:0030154">
    <property type="term" value="P:cell differentiation"/>
    <property type="evidence" value="ECO:0007669"/>
    <property type="project" value="UniProtKB-KW"/>
</dbReference>
<dbReference type="Pfam" id="PF11701">
    <property type="entry name" value="UNC45-central"/>
    <property type="match status" value="1"/>
</dbReference>
<dbReference type="Pfam" id="PF01775">
    <property type="entry name" value="Ribosomal_L18A"/>
    <property type="match status" value="1"/>
</dbReference>
<protein>
    <recommendedName>
        <fullName evidence="10">Large ribosomal subunit protein eL20</fullName>
    </recommendedName>
    <alternativeName>
        <fullName evidence="11">60S ribosomal protein L18a</fullName>
    </alternativeName>
</protein>
<dbReference type="InterPro" id="IPR011990">
    <property type="entry name" value="TPR-like_helical_dom_sf"/>
</dbReference>
<dbReference type="GO" id="GO:0007517">
    <property type="term" value="P:muscle organ development"/>
    <property type="evidence" value="ECO:0007669"/>
    <property type="project" value="UniProtKB-KW"/>
</dbReference>
<dbReference type="SUPFAM" id="SSF48452">
    <property type="entry name" value="TPR-like"/>
    <property type="match status" value="1"/>
</dbReference>
<evidence type="ECO:0000256" key="5">
    <source>
        <dbReference type="ARBA" id="ARBA00022541"/>
    </source>
</evidence>
<keyword evidence="8" id="KW-0143">Chaperone</keyword>
<keyword evidence="3" id="KW-0217">Developmental protein</keyword>
<evidence type="ECO:0000256" key="8">
    <source>
        <dbReference type="ARBA" id="ARBA00023186"/>
    </source>
</evidence>
<dbReference type="PANTHER" id="PTHR45994">
    <property type="entry name" value="FI21225P1"/>
    <property type="match status" value="1"/>
</dbReference>
<evidence type="ECO:0000256" key="4">
    <source>
        <dbReference type="ARBA" id="ARBA00022490"/>
    </source>
</evidence>
<dbReference type="WBParaSite" id="SMTH1_3940.1">
    <property type="protein sequence ID" value="SMTH1_3940.1"/>
    <property type="gene ID" value="SMTH1_3940"/>
</dbReference>
<feature type="domain" description="Large ribosomal subunit protein eL20" evidence="14">
    <location>
        <begin position="7"/>
        <end position="130"/>
    </location>
</feature>
<dbReference type="PANTHER" id="PTHR45994:SF1">
    <property type="entry name" value="FI21225P1"/>
    <property type="match status" value="1"/>
</dbReference>
<evidence type="ECO:0000259" key="15">
    <source>
        <dbReference type="Pfam" id="PF11701"/>
    </source>
</evidence>
<evidence type="ECO:0000313" key="17">
    <source>
        <dbReference type="WBParaSite" id="SMTH1_3940.1"/>
    </source>
</evidence>
<evidence type="ECO:0000256" key="11">
    <source>
        <dbReference type="ARBA" id="ARBA00035392"/>
    </source>
</evidence>
<evidence type="ECO:0000256" key="2">
    <source>
        <dbReference type="ARBA" id="ARBA00009362"/>
    </source>
</evidence>
<dbReference type="HAMAP" id="MF_00273">
    <property type="entry name" value="Ribosomal_eL20"/>
    <property type="match status" value="1"/>
</dbReference>
<dbReference type="SMART" id="SM00028">
    <property type="entry name" value="TPR"/>
    <property type="match status" value="3"/>
</dbReference>
<evidence type="ECO:0000256" key="1">
    <source>
        <dbReference type="ARBA" id="ARBA00004556"/>
    </source>
</evidence>
<evidence type="ECO:0000256" key="7">
    <source>
        <dbReference type="ARBA" id="ARBA00022980"/>
    </source>
</evidence>
<keyword evidence="4" id="KW-0963">Cytoplasm</keyword>
<dbReference type="GO" id="GO:1990904">
    <property type="term" value="C:ribonucleoprotein complex"/>
    <property type="evidence" value="ECO:0007669"/>
    <property type="project" value="UniProtKB-KW"/>
</dbReference>
<proteinExistence type="inferred from homology"/>
<keyword evidence="12" id="KW-0802">TPR repeat</keyword>
<dbReference type="GO" id="GO:0003735">
    <property type="term" value="F:structural constituent of ribosome"/>
    <property type="evidence" value="ECO:0007669"/>
    <property type="project" value="InterPro"/>
</dbReference>
<feature type="domain" description="UNC-45/Cro1/She4 central" evidence="15">
    <location>
        <begin position="568"/>
        <end position="698"/>
    </location>
</feature>
<evidence type="ECO:0000256" key="10">
    <source>
        <dbReference type="ARBA" id="ARBA00035220"/>
    </source>
</evidence>
<organism evidence="16 17">
    <name type="scientific">Schistosoma mattheei</name>
    <dbReference type="NCBI Taxonomy" id="31246"/>
    <lineage>
        <taxon>Eukaryota</taxon>
        <taxon>Metazoa</taxon>
        <taxon>Spiralia</taxon>
        <taxon>Lophotrochozoa</taxon>
        <taxon>Platyhelminthes</taxon>
        <taxon>Trematoda</taxon>
        <taxon>Digenea</taxon>
        <taxon>Strigeidida</taxon>
        <taxon>Schistosomatoidea</taxon>
        <taxon>Schistosomatidae</taxon>
        <taxon>Schistosoma</taxon>
    </lineage>
</organism>
<accession>A0AA85B9I9</accession>
<evidence type="ECO:0000313" key="16">
    <source>
        <dbReference type="Proteomes" id="UP000050791"/>
    </source>
</evidence>
<comment type="subcellular location">
    <subcellularLocation>
        <location evidence="1">Cytoplasm</location>
        <location evidence="1">Perinuclear region</location>
    </subcellularLocation>
</comment>
<dbReference type="InterPro" id="IPR016024">
    <property type="entry name" value="ARM-type_fold"/>
</dbReference>
<dbReference type="InterPro" id="IPR023573">
    <property type="entry name" value="Ribosomal_eL20_dom"/>
</dbReference>
<evidence type="ECO:0000256" key="9">
    <source>
        <dbReference type="ARBA" id="ARBA00023274"/>
    </source>
</evidence>
<evidence type="ECO:0000259" key="14">
    <source>
        <dbReference type="Pfam" id="PF01775"/>
    </source>
</evidence>
<dbReference type="Gene3D" id="1.25.10.10">
    <property type="entry name" value="Leucine-rich Repeat Variant"/>
    <property type="match status" value="2"/>
</dbReference>
<comment type="similarity">
    <text evidence="2">Belongs to the eukaryotic ribosomal protein eL20 family.</text>
</comment>
<feature type="repeat" description="TPR" evidence="12">
    <location>
        <begin position="248"/>
        <end position="281"/>
    </location>
</feature>
<dbReference type="FunFam" id="3.10.20.10:FF:000002">
    <property type="entry name" value="60S ribosomal protein L18a"/>
    <property type="match status" value="1"/>
</dbReference>
<dbReference type="SUPFAM" id="SSF160374">
    <property type="entry name" value="RplX-like"/>
    <property type="match status" value="1"/>
</dbReference>
<dbReference type="GO" id="GO:0048471">
    <property type="term" value="C:perinuclear region of cytoplasm"/>
    <property type="evidence" value="ECO:0007669"/>
    <property type="project" value="UniProtKB-SubCell"/>
</dbReference>
<evidence type="ECO:0000256" key="3">
    <source>
        <dbReference type="ARBA" id="ARBA00022473"/>
    </source>
</evidence>
<keyword evidence="9" id="KW-0687">Ribonucleoprotein</keyword>
<sequence>MRACGELKLFSVVGRKLPTPKEPKPVPYRMRIFAPNSVVAKSRFWYFIRKLKKMKKGSGEIISCERIHPRKPLMVKNFGIWLRYDSRSGTHNMYKEYRALTEENAVTQLYREMGARHRARAESIQVIKVESIPASKCRRPCWILEGLYNLESGSNLINFDICLSFGCFSEADMKNPIDLKTEANELFKKGLYREAIGLYEECLGLCGVDKSMKLVLQRNKAQCFLNLRNFSDALTAALEALSISPGDPKALYRCAQAYEGKGMLKEALETGRRLILVDPKNKAAQNLTHKLETSVASYVAESESLTGKLNKMFDIVNDNSSSADQIEQAIVNLSILIKENPKVASSLIWTNPSLSKIYSVCRNFNHKLTIACHRLLAQLVENERDRGLTVLHELTPQYFVNGIFSRNPDHSLERCRFLNAILESLTQLKAYHCAKEAASVREETESKKVAPCSYPKYKIDSTVEKPVEEILTSLLRSVNSYRLCPKTRDYILEILVRYVPSDKGIGWSQKIFKIEGVIDSLLEIACASGITSLKNWRSSRINKHTNKELISNKHGISCQNSPDGIRLATTSDTRMTVACLLAKIWDDLTSDKSRDEYTKICKDFIIELFADNYIESKVEAASVIGTLFLGPYEVGSGIISQEGNKLYQTVALDTIVIATHKKQQCLSIISKAVPLLQSLYKSENDGTRIRALVALCKLGAAGGTDASVKSLTEGSNLLLLKACRRLLLGKRQPDPDVDDISANKSADVHFNSEGEVVVDENDDDDDDEIRIEDVSASQPVEKKKDNKPVNGSTASTIHFDDLDSAHWAVEGMAYITMNADVKEEIINDGHLVSALLRFAEHCQKDSSFALCSVLAHLTNSFERQQIEPEILELAKFSKQHIPEDHPYDSDAYIQERRQKLINMGLASSLYQLTMRIATALVGTNQGLFELISRIYLACSELVECRGKLVQGGSGKALLKLSKSALNTDTGKTLASQALARLTITADPRVTFPGQKSLELVRPLLHLIHADCNALQNFEGLLALTNLASLGDTHRYRIMAEHGLPLIDHCLFEDHPMIRRAATECVANLAQSHGFVISSGGTIPLDDTDLAKKLSYLTCPTERVKLLVLYCGELDDLLLVRAASGALASMSYDPGIIRKITNVSSWFEIIQTLAGHFSCALQHRAAHILQNFVLHGERSLGEYFCKSNMFEVLLSLSLLPDIDPADQVLLDVKPLYPGCSDGRIRELEQKDRESTRECSKKALERLKEHGLVQKIPN</sequence>
<evidence type="ECO:0000256" key="6">
    <source>
        <dbReference type="ARBA" id="ARBA00022782"/>
    </source>
</evidence>